<dbReference type="AlphaFoldDB" id="A0AAN6TBP8"/>
<sequence>MVSCGIFSVQHGVARRVDDPAPVIVPLPPRIRLAVPGLVGARIVLSPATPGIVSSALMN</sequence>
<evidence type="ECO:0000313" key="2">
    <source>
        <dbReference type="Proteomes" id="UP001302812"/>
    </source>
</evidence>
<evidence type="ECO:0000313" key="1">
    <source>
        <dbReference type="EMBL" id="KAK4111419.1"/>
    </source>
</evidence>
<reference evidence="1" key="1">
    <citation type="journal article" date="2023" name="Mol. Phylogenet. Evol.">
        <title>Genome-scale phylogeny and comparative genomics of the fungal order Sordariales.</title>
        <authorList>
            <person name="Hensen N."/>
            <person name="Bonometti L."/>
            <person name="Westerberg I."/>
            <person name="Brannstrom I.O."/>
            <person name="Guillou S."/>
            <person name="Cros-Aarteil S."/>
            <person name="Calhoun S."/>
            <person name="Haridas S."/>
            <person name="Kuo A."/>
            <person name="Mondo S."/>
            <person name="Pangilinan J."/>
            <person name="Riley R."/>
            <person name="LaButti K."/>
            <person name="Andreopoulos B."/>
            <person name="Lipzen A."/>
            <person name="Chen C."/>
            <person name="Yan M."/>
            <person name="Daum C."/>
            <person name="Ng V."/>
            <person name="Clum A."/>
            <person name="Steindorff A."/>
            <person name="Ohm R.A."/>
            <person name="Martin F."/>
            <person name="Silar P."/>
            <person name="Natvig D.O."/>
            <person name="Lalanne C."/>
            <person name="Gautier V."/>
            <person name="Ament-Velasquez S.L."/>
            <person name="Kruys A."/>
            <person name="Hutchinson M.I."/>
            <person name="Powell A.J."/>
            <person name="Barry K."/>
            <person name="Miller A.N."/>
            <person name="Grigoriev I.V."/>
            <person name="Debuchy R."/>
            <person name="Gladieux P."/>
            <person name="Hiltunen Thoren M."/>
            <person name="Johannesson H."/>
        </authorList>
    </citation>
    <scope>NUCLEOTIDE SEQUENCE</scope>
    <source>
        <strain evidence="1">CBS 508.74</strain>
    </source>
</reference>
<protein>
    <submittedName>
        <fullName evidence="1">Uncharacterized protein</fullName>
    </submittedName>
</protein>
<dbReference type="GeneID" id="89939557"/>
<keyword evidence="2" id="KW-1185">Reference proteome</keyword>
<proteinExistence type="predicted"/>
<comment type="caution">
    <text evidence="1">The sequence shown here is derived from an EMBL/GenBank/DDBJ whole genome shotgun (WGS) entry which is preliminary data.</text>
</comment>
<organism evidence="1 2">
    <name type="scientific">Canariomyces notabilis</name>
    <dbReference type="NCBI Taxonomy" id="2074819"/>
    <lineage>
        <taxon>Eukaryota</taxon>
        <taxon>Fungi</taxon>
        <taxon>Dikarya</taxon>
        <taxon>Ascomycota</taxon>
        <taxon>Pezizomycotina</taxon>
        <taxon>Sordariomycetes</taxon>
        <taxon>Sordariomycetidae</taxon>
        <taxon>Sordariales</taxon>
        <taxon>Chaetomiaceae</taxon>
        <taxon>Canariomyces</taxon>
    </lineage>
</organism>
<name>A0AAN6TBP8_9PEZI</name>
<reference evidence="1" key="2">
    <citation type="submission" date="2023-05" db="EMBL/GenBank/DDBJ databases">
        <authorList>
            <consortium name="Lawrence Berkeley National Laboratory"/>
            <person name="Steindorff A."/>
            <person name="Hensen N."/>
            <person name="Bonometti L."/>
            <person name="Westerberg I."/>
            <person name="Brannstrom I.O."/>
            <person name="Guillou S."/>
            <person name="Cros-Aarteil S."/>
            <person name="Calhoun S."/>
            <person name="Haridas S."/>
            <person name="Kuo A."/>
            <person name="Mondo S."/>
            <person name="Pangilinan J."/>
            <person name="Riley R."/>
            <person name="Labutti K."/>
            <person name="Andreopoulos B."/>
            <person name="Lipzen A."/>
            <person name="Chen C."/>
            <person name="Yanf M."/>
            <person name="Daum C."/>
            <person name="Ng V."/>
            <person name="Clum A."/>
            <person name="Ohm R."/>
            <person name="Martin F."/>
            <person name="Silar P."/>
            <person name="Natvig D."/>
            <person name="Lalanne C."/>
            <person name="Gautier V."/>
            <person name="Ament-Velasquez S.L."/>
            <person name="Kruys A."/>
            <person name="Hutchinson M.I."/>
            <person name="Powell A.J."/>
            <person name="Barry K."/>
            <person name="Miller A.N."/>
            <person name="Grigoriev I.V."/>
            <person name="Debuchy R."/>
            <person name="Gladieux P."/>
            <person name="Thoren M.H."/>
            <person name="Johannesson H."/>
        </authorList>
    </citation>
    <scope>NUCLEOTIDE SEQUENCE</scope>
    <source>
        <strain evidence="1">CBS 508.74</strain>
    </source>
</reference>
<dbReference type="RefSeq" id="XP_064668989.1">
    <property type="nucleotide sequence ID" value="XM_064815432.1"/>
</dbReference>
<accession>A0AAN6TBP8</accession>
<dbReference type="EMBL" id="MU853346">
    <property type="protein sequence ID" value="KAK4111419.1"/>
    <property type="molecule type" value="Genomic_DNA"/>
</dbReference>
<dbReference type="Proteomes" id="UP001302812">
    <property type="component" value="Unassembled WGS sequence"/>
</dbReference>
<gene>
    <name evidence="1" type="ORF">N656DRAFT_780695</name>
</gene>